<dbReference type="GO" id="GO:0016757">
    <property type="term" value="F:glycosyltransferase activity"/>
    <property type="evidence" value="ECO:0007669"/>
    <property type="project" value="UniProtKB-KW"/>
</dbReference>
<dbReference type="RefSeq" id="WP_170128324.1">
    <property type="nucleotide sequence ID" value="NZ_QNRX01000024.1"/>
</dbReference>
<dbReference type="PANTHER" id="PTHR22916:SF51">
    <property type="entry name" value="GLYCOSYLTRANSFERASE EPSH-RELATED"/>
    <property type="match status" value="1"/>
</dbReference>
<reference evidence="4 5" key="1">
    <citation type="submission" date="2018-06" db="EMBL/GenBank/DDBJ databases">
        <title>Genomic Encyclopedia of Type Strains, Phase IV (KMG-IV): sequencing the most valuable type-strain genomes for metagenomic binning, comparative biology and taxonomic classification.</title>
        <authorList>
            <person name="Goeker M."/>
        </authorList>
    </citation>
    <scope>NUCLEOTIDE SEQUENCE [LARGE SCALE GENOMIC DNA]</scope>
    <source>
        <strain evidence="4 5">DSM 22112</strain>
    </source>
</reference>
<evidence type="ECO:0000259" key="3">
    <source>
        <dbReference type="Pfam" id="PF00535"/>
    </source>
</evidence>
<dbReference type="InterPro" id="IPR029044">
    <property type="entry name" value="Nucleotide-diphossugar_trans"/>
</dbReference>
<keyword evidence="1" id="KW-0328">Glycosyltransferase</keyword>
<dbReference type="PANTHER" id="PTHR22916">
    <property type="entry name" value="GLYCOSYLTRANSFERASE"/>
    <property type="match status" value="1"/>
</dbReference>
<evidence type="ECO:0000313" key="4">
    <source>
        <dbReference type="EMBL" id="RBP58221.1"/>
    </source>
</evidence>
<dbReference type="Proteomes" id="UP000253490">
    <property type="component" value="Unassembled WGS sequence"/>
</dbReference>
<keyword evidence="2 4" id="KW-0808">Transferase</keyword>
<gene>
    <name evidence="4" type="ORF">DES36_12417</name>
</gene>
<sequence>MSKISIVIPVYNVEKYIEKCVFSILEQSFSDFELILVDDGSTDGSLGLLEGFQESSPDKVRVITQQNKGASAARNAGIVESKSDYIMFVDSDDFLEKDMLELMYESAIKNDSDLVLCNAKVVTDEECKFIREWSSGELTQKVQSIFENKDLINTVLPAPWGKLYKKELFTQNEISFPLGLRNQDLGTTPRILSHCNRISKVNKPLYNYRYRTGSAMRTYDYKIMDAAKNLEIVKRYFEKRDLAEEFSEQLEYLFIEHLLFRAIYRVKFVEEDSLRNELTKNICLVLNEEFPNWYKNKNISNLPFKKKVYLNLVRLGHIGKVMNLFQLKKKIVG</sequence>
<dbReference type="AlphaFoldDB" id="A0A366HXA6"/>
<dbReference type="CDD" id="cd00761">
    <property type="entry name" value="Glyco_tranf_GTA_type"/>
    <property type="match status" value="1"/>
</dbReference>
<name>A0A366HXA6_9FIRM</name>
<dbReference type="SUPFAM" id="SSF53448">
    <property type="entry name" value="Nucleotide-diphospho-sugar transferases"/>
    <property type="match status" value="1"/>
</dbReference>
<protein>
    <submittedName>
        <fullName evidence="4">Glycosyl transferase family 2</fullName>
    </submittedName>
</protein>
<comment type="caution">
    <text evidence="4">The sequence shown here is derived from an EMBL/GenBank/DDBJ whole genome shotgun (WGS) entry which is preliminary data.</text>
</comment>
<feature type="domain" description="Glycosyltransferase 2-like" evidence="3">
    <location>
        <begin position="5"/>
        <end position="168"/>
    </location>
</feature>
<evidence type="ECO:0000256" key="2">
    <source>
        <dbReference type="ARBA" id="ARBA00022679"/>
    </source>
</evidence>
<dbReference type="InterPro" id="IPR001173">
    <property type="entry name" value="Glyco_trans_2-like"/>
</dbReference>
<accession>A0A366HXA6</accession>
<dbReference type="Pfam" id="PF00535">
    <property type="entry name" value="Glycos_transf_2"/>
    <property type="match status" value="1"/>
</dbReference>
<dbReference type="EMBL" id="QNRX01000024">
    <property type="protein sequence ID" value="RBP58221.1"/>
    <property type="molecule type" value="Genomic_DNA"/>
</dbReference>
<keyword evidence="5" id="KW-1185">Reference proteome</keyword>
<organism evidence="4 5">
    <name type="scientific">Alkalibaculum bacchi</name>
    <dbReference type="NCBI Taxonomy" id="645887"/>
    <lineage>
        <taxon>Bacteria</taxon>
        <taxon>Bacillati</taxon>
        <taxon>Bacillota</taxon>
        <taxon>Clostridia</taxon>
        <taxon>Eubacteriales</taxon>
        <taxon>Eubacteriaceae</taxon>
        <taxon>Alkalibaculum</taxon>
    </lineage>
</organism>
<proteinExistence type="predicted"/>
<evidence type="ECO:0000256" key="1">
    <source>
        <dbReference type="ARBA" id="ARBA00022676"/>
    </source>
</evidence>
<dbReference type="Gene3D" id="3.90.550.10">
    <property type="entry name" value="Spore Coat Polysaccharide Biosynthesis Protein SpsA, Chain A"/>
    <property type="match status" value="1"/>
</dbReference>
<evidence type="ECO:0000313" key="5">
    <source>
        <dbReference type="Proteomes" id="UP000253490"/>
    </source>
</evidence>